<keyword evidence="1" id="KW-0472">Membrane</keyword>
<feature type="domain" description="Protein FecR C-terminal" evidence="3">
    <location>
        <begin position="271"/>
        <end position="329"/>
    </location>
</feature>
<dbReference type="Pfam" id="PF16344">
    <property type="entry name" value="FecR_C"/>
    <property type="match status" value="1"/>
</dbReference>
<keyword evidence="1" id="KW-1133">Transmembrane helix</keyword>
<comment type="caution">
    <text evidence="4">The sequence shown here is derived from an EMBL/GenBank/DDBJ whole genome shotgun (WGS) entry which is preliminary data.</text>
</comment>
<evidence type="ECO:0000313" key="5">
    <source>
        <dbReference type="Proteomes" id="UP000291117"/>
    </source>
</evidence>
<organism evidence="4 5">
    <name type="scientific">Pedobacter hiemivivus</name>
    <dbReference type="NCBI Taxonomy" id="2530454"/>
    <lineage>
        <taxon>Bacteria</taxon>
        <taxon>Pseudomonadati</taxon>
        <taxon>Bacteroidota</taxon>
        <taxon>Sphingobacteriia</taxon>
        <taxon>Sphingobacteriales</taxon>
        <taxon>Sphingobacteriaceae</taxon>
        <taxon>Pedobacter</taxon>
    </lineage>
</organism>
<dbReference type="Pfam" id="PF04773">
    <property type="entry name" value="FecR"/>
    <property type="match status" value="1"/>
</dbReference>
<dbReference type="InterPro" id="IPR012373">
    <property type="entry name" value="Ferrdict_sens_TM"/>
</dbReference>
<evidence type="ECO:0000313" key="4">
    <source>
        <dbReference type="EMBL" id="TCC94732.1"/>
    </source>
</evidence>
<dbReference type="EMBL" id="SJSM01000011">
    <property type="protein sequence ID" value="TCC94732.1"/>
    <property type="molecule type" value="Genomic_DNA"/>
</dbReference>
<dbReference type="Gene3D" id="3.55.50.30">
    <property type="match status" value="1"/>
</dbReference>
<dbReference type="Gene3D" id="2.60.120.1440">
    <property type="match status" value="1"/>
</dbReference>
<dbReference type="PIRSF" id="PIRSF018266">
    <property type="entry name" value="FecR"/>
    <property type="match status" value="1"/>
</dbReference>
<evidence type="ECO:0000259" key="2">
    <source>
        <dbReference type="Pfam" id="PF04773"/>
    </source>
</evidence>
<name>A0A4R0N7M3_9SPHI</name>
<sequence>MSVSDQLLDKYFKGQCSPEEKLQVLDYLDNVDELPAHLLSKDEWDQMDEATIDELKTEEMLNAIKRQTITKVYRLKWIKVLATAAVVLAILAVGLLNLNRTGSNIELAKNKILSIDKTNPINWKSVTNYTEHNQLFTLPDSSVVKIYPGAELTYAIPFGKNKREVYLNGKSFFEVTKDKKHPFVVYAKGISTTALGTSFTITALEKSKFIKVQLHTGKVWVKNLDSMHQILAFSKILLPGKELVYNSLINKVKVSDFKTLSIKTENAMKELNFTQAPLVDVFAKLEKQYKVKIIYDQADLAEMSFTGSLKLTQSIDTILEEVAELNKLNQIKTTEGYLIRK</sequence>
<protein>
    <submittedName>
        <fullName evidence="4">FecR family protein</fullName>
    </submittedName>
</protein>
<dbReference type="InterPro" id="IPR006860">
    <property type="entry name" value="FecR"/>
</dbReference>
<evidence type="ECO:0000256" key="1">
    <source>
        <dbReference type="SAM" id="Phobius"/>
    </source>
</evidence>
<feature type="domain" description="FecR protein" evidence="2">
    <location>
        <begin position="135"/>
        <end position="219"/>
    </location>
</feature>
<dbReference type="GO" id="GO:0016989">
    <property type="term" value="F:sigma factor antagonist activity"/>
    <property type="evidence" value="ECO:0007669"/>
    <property type="project" value="TreeGrafter"/>
</dbReference>
<dbReference type="AlphaFoldDB" id="A0A4R0N7M3"/>
<dbReference type="PANTHER" id="PTHR30273:SF2">
    <property type="entry name" value="PROTEIN FECR"/>
    <property type="match status" value="1"/>
</dbReference>
<feature type="transmembrane region" description="Helical" evidence="1">
    <location>
        <begin position="77"/>
        <end position="98"/>
    </location>
</feature>
<keyword evidence="5" id="KW-1185">Reference proteome</keyword>
<accession>A0A4R0N7M3</accession>
<evidence type="ECO:0000259" key="3">
    <source>
        <dbReference type="Pfam" id="PF16344"/>
    </source>
</evidence>
<proteinExistence type="predicted"/>
<dbReference type="PANTHER" id="PTHR30273">
    <property type="entry name" value="PERIPLASMIC SIGNAL SENSOR AND SIGMA FACTOR ACTIVATOR FECR-RELATED"/>
    <property type="match status" value="1"/>
</dbReference>
<dbReference type="InterPro" id="IPR032508">
    <property type="entry name" value="FecR_C"/>
</dbReference>
<gene>
    <name evidence="4" type="ORF">EZ444_17200</name>
</gene>
<reference evidence="4 5" key="1">
    <citation type="submission" date="2019-02" db="EMBL/GenBank/DDBJ databases">
        <title>Pedobacter sp. RP-3-8 sp. nov., isolated from Arctic soil.</title>
        <authorList>
            <person name="Dahal R.H."/>
        </authorList>
    </citation>
    <scope>NUCLEOTIDE SEQUENCE [LARGE SCALE GENOMIC DNA]</scope>
    <source>
        <strain evidence="4 5">RP-3-8</strain>
    </source>
</reference>
<dbReference type="OrthoDB" id="934696at2"/>
<dbReference type="RefSeq" id="WP_131610385.1">
    <property type="nucleotide sequence ID" value="NZ_SJSM01000011.1"/>
</dbReference>
<keyword evidence="1" id="KW-0812">Transmembrane</keyword>
<dbReference type="Proteomes" id="UP000291117">
    <property type="component" value="Unassembled WGS sequence"/>
</dbReference>